<evidence type="ECO:0000313" key="8">
    <source>
        <dbReference type="EMBL" id="KAJ8301589.1"/>
    </source>
</evidence>
<dbReference type="InterPro" id="IPR011059">
    <property type="entry name" value="Metal-dep_hydrolase_composite"/>
</dbReference>
<comment type="caution">
    <text evidence="8">The sequence shown here is derived from an EMBL/GenBank/DDBJ whole genome shotgun (WGS) entry which is preliminary data.</text>
</comment>
<proteinExistence type="predicted"/>
<evidence type="ECO:0000256" key="6">
    <source>
        <dbReference type="ARBA" id="ARBA00022833"/>
    </source>
</evidence>
<keyword evidence="6" id="KW-0862">Zinc</keyword>
<evidence type="ECO:0000256" key="4">
    <source>
        <dbReference type="ARBA" id="ARBA00022801"/>
    </source>
</evidence>
<evidence type="ECO:0000256" key="2">
    <source>
        <dbReference type="ARBA" id="ARBA00012864"/>
    </source>
</evidence>
<evidence type="ECO:0000256" key="5">
    <source>
        <dbReference type="ARBA" id="ARBA00022808"/>
    </source>
</evidence>
<dbReference type="Proteomes" id="UP001217089">
    <property type="component" value="Unassembled WGS sequence"/>
</dbReference>
<keyword evidence="3" id="KW-0479">Metal-binding</keyword>
<dbReference type="InterPro" id="IPR032466">
    <property type="entry name" value="Metal_Hydrolase"/>
</dbReference>
<dbReference type="SUPFAM" id="SSF51338">
    <property type="entry name" value="Composite domain of metallo-dependent hydrolases"/>
    <property type="match status" value="1"/>
</dbReference>
<dbReference type="EC" id="3.5.2.7" evidence="2"/>
<accession>A0ABQ9EAU2</accession>
<dbReference type="EMBL" id="JARBDR010000918">
    <property type="protein sequence ID" value="KAJ8301589.1"/>
    <property type="molecule type" value="Genomic_DNA"/>
</dbReference>
<comment type="pathway">
    <text evidence="1">Amino-acid degradation.</text>
</comment>
<sequence length="201" mass="22474">MTKFKLYIKSAKQVVLIRRDAKISVLRGKDMQTVQTMEEKDQCGISILVNRDGMIEYIGHDSDCERTYKEIQADKIIHAAGKCVLPGFVDAHTHPVWAGDRVHEFAMKLAGATYMEVHKAGGGIHYTVEHTREASEEELLTSLTERLKNMLICGTTFVECKSGYGLDAENEIKMLKVIHKARHIVQIGISSTYCGAHAVPK</sequence>
<keyword evidence="4" id="KW-0378">Hydrolase</keyword>
<name>A0ABQ9EAU2_TEGGR</name>
<organism evidence="8 9">
    <name type="scientific">Tegillarca granosa</name>
    <name type="common">Malaysian cockle</name>
    <name type="synonym">Anadara granosa</name>
    <dbReference type="NCBI Taxonomy" id="220873"/>
    <lineage>
        <taxon>Eukaryota</taxon>
        <taxon>Metazoa</taxon>
        <taxon>Spiralia</taxon>
        <taxon>Lophotrochozoa</taxon>
        <taxon>Mollusca</taxon>
        <taxon>Bivalvia</taxon>
        <taxon>Autobranchia</taxon>
        <taxon>Pteriomorphia</taxon>
        <taxon>Arcoida</taxon>
        <taxon>Arcoidea</taxon>
        <taxon>Arcidae</taxon>
        <taxon>Tegillarca</taxon>
    </lineage>
</organism>
<evidence type="ECO:0000313" key="9">
    <source>
        <dbReference type="Proteomes" id="UP001217089"/>
    </source>
</evidence>
<dbReference type="Gene3D" id="3.20.20.140">
    <property type="entry name" value="Metal-dependent hydrolases"/>
    <property type="match status" value="1"/>
</dbReference>
<dbReference type="PANTHER" id="PTHR42752">
    <property type="entry name" value="IMIDAZOLONEPROPIONASE"/>
    <property type="match status" value="1"/>
</dbReference>
<dbReference type="PANTHER" id="PTHR42752:SF1">
    <property type="entry name" value="IMIDAZOLONEPROPIONASE-RELATED"/>
    <property type="match status" value="1"/>
</dbReference>
<reference evidence="8 9" key="1">
    <citation type="submission" date="2022-12" db="EMBL/GenBank/DDBJ databases">
        <title>Chromosome-level genome of Tegillarca granosa.</title>
        <authorList>
            <person name="Kim J."/>
        </authorList>
    </citation>
    <scope>NUCLEOTIDE SEQUENCE [LARGE SCALE GENOMIC DNA]</scope>
    <source>
        <strain evidence="8">Teg-2019</strain>
        <tissue evidence="8">Adductor muscle</tissue>
    </source>
</reference>
<evidence type="ECO:0000256" key="7">
    <source>
        <dbReference type="ARBA" id="ARBA00023004"/>
    </source>
</evidence>
<evidence type="ECO:0000256" key="3">
    <source>
        <dbReference type="ARBA" id="ARBA00022723"/>
    </source>
</evidence>
<protein>
    <recommendedName>
        <fullName evidence="2">imidazolonepropionase</fullName>
        <ecNumber evidence="2">3.5.2.7</ecNumber>
    </recommendedName>
</protein>
<gene>
    <name evidence="8" type="ORF">KUTeg_020576</name>
</gene>
<dbReference type="SUPFAM" id="SSF51556">
    <property type="entry name" value="Metallo-dependent hydrolases"/>
    <property type="match status" value="1"/>
</dbReference>
<keyword evidence="5" id="KW-0369">Histidine metabolism</keyword>
<keyword evidence="7" id="KW-0408">Iron</keyword>
<keyword evidence="9" id="KW-1185">Reference proteome</keyword>
<dbReference type="InterPro" id="IPR005920">
    <property type="entry name" value="HutI"/>
</dbReference>
<evidence type="ECO:0000256" key="1">
    <source>
        <dbReference type="ARBA" id="ARBA00005023"/>
    </source>
</evidence>